<keyword evidence="3" id="KW-1003">Cell membrane</keyword>
<dbReference type="PANTHER" id="PTHR34582:SF6">
    <property type="entry name" value="UPF0702 TRANSMEMBRANE PROTEIN YCAP"/>
    <property type="match status" value="1"/>
</dbReference>
<name>A0ABT0VI65_9LACO</name>
<gene>
    <name evidence="10" type="ORF">KAK10_03885</name>
</gene>
<proteinExistence type="inferred from homology"/>
<dbReference type="InterPro" id="IPR048454">
    <property type="entry name" value="YetF_N"/>
</dbReference>
<feature type="domain" description="YetF-like N-terminal transmembrane" evidence="9">
    <location>
        <begin position="4"/>
        <end position="79"/>
    </location>
</feature>
<comment type="caution">
    <text evidence="10">The sequence shown here is derived from an EMBL/GenBank/DDBJ whole genome shotgun (WGS) entry which is preliminary data.</text>
</comment>
<comment type="subcellular location">
    <subcellularLocation>
        <location evidence="1">Cell membrane</location>
        <topology evidence="1">Multi-pass membrane protein</topology>
    </subcellularLocation>
</comment>
<comment type="similarity">
    <text evidence="2">Belongs to the UPF0702 family.</text>
</comment>
<evidence type="ECO:0000256" key="3">
    <source>
        <dbReference type="ARBA" id="ARBA00022475"/>
    </source>
</evidence>
<evidence type="ECO:0000256" key="4">
    <source>
        <dbReference type="ARBA" id="ARBA00022692"/>
    </source>
</evidence>
<reference evidence="10" key="1">
    <citation type="submission" date="2021-04" db="EMBL/GenBank/DDBJ databases">
        <title>Taxonomic assessment of Weissella genus.</title>
        <authorList>
            <person name="Fanelli F."/>
            <person name="Chieffi D."/>
            <person name="Dell'Aquila A."/>
            <person name="Gyu-Sung C."/>
            <person name="Franz C.M.A.P."/>
            <person name="Fusco V."/>
        </authorList>
    </citation>
    <scope>NUCLEOTIDE SEQUENCE</scope>
    <source>
        <strain evidence="10">LMG 25373</strain>
    </source>
</reference>
<feature type="domain" description="YetF C-terminal" evidence="8">
    <location>
        <begin position="82"/>
        <end position="199"/>
    </location>
</feature>
<dbReference type="InterPro" id="IPR007353">
    <property type="entry name" value="DUF421"/>
</dbReference>
<protein>
    <submittedName>
        <fullName evidence="10">DUF421 domain-containing protein</fullName>
    </submittedName>
</protein>
<keyword evidence="11" id="KW-1185">Reference proteome</keyword>
<evidence type="ECO:0000313" key="10">
    <source>
        <dbReference type="EMBL" id="MCM2437074.1"/>
    </source>
</evidence>
<keyword evidence="4 7" id="KW-0812">Transmembrane</keyword>
<evidence type="ECO:0000259" key="8">
    <source>
        <dbReference type="Pfam" id="PF04239"/>
    </source>
</evidence>
<evidence type="ECO:0000259" key="9">
    <source>
        <dbReference type="Pfam" id="PF20730"/>
    </source>
</evidence>
<evidence type="ECO:0000256" key="5">
    <source>
        <dbReference type="ARBA" id="ARBA00022989"/>
    </source>
</evidence>
<evidence type="ECO:0000256" key="6">
    <source>
        <dbReference type="ARBA" id="ARBA00023136"/>
    </source>
</evidence>
<evidence type="ECO:0000256" key="7">
    <source>
        <dbReference type="SAM" id="Phobius"/>
    </source>
</evidence>
<dbReference type="Gene3D" id="3.30.240.20">
    <property type="entry name" value="bsu07140 like domains"/>
    <property type="match status" value="2"/>
</dbReference>
<evidence type="ECO:0000313" key="11">
    <source>
        <dbReference type="Proteomes" id="UP001057481"/>
    </source>
</evidence>
<dbReference type="EMBL" id="JAGMVS010000048">
    <property type="protein sequence ID" value="MCM2437074.1"/>
    <property type="molecule type" value="Genomic_DNA"/>
</dbReference>
<keyword evidence="5 7" id="KW-1133">Transmembrane helix</keyword>
<dbReference type="InterPro" id="IPR023090">
    <property type="entry name" value="UPF0702_alpha/beta_dom_sf"/>
</dbReference>
<dbReference type="RefSeq" id="WP_205144218.1">
    <property type="nucleotide sequence ID" value="NZ_JAFBDN010000025.1"/>
</dbReference>
<evidence type="ECO:0000256" key="1">
    <source>
        <dbReference type="ARBA" id="ARBA00004651"/>
    </source>
</evidence>
<organism evidence="10 11">
    <name type="scientific">Periweissella beninensis</name>
    <dbReference type="NCBI Taxonomy" id="504936"/>
    <lineage>
        <taxon>Bacteria</taxon>
        <taxon>Bacillati</taxon>
        <taxon>Bacillota</taxon>
        <taxon>Bacilli</taxon>
        <taxon>Lactobacillales</taxon>
        <taxon>Lactobacillaceae</taxon>
        <taxon>Periweissella</taxon>
    </lineage>
</organism>
<feature type="transmembrane region" description="Helical" evidence="7">
    <location>
        <begin position="7"/>
        <end position="26"/>
    </location>
</feature>
<dbReference type="PANTHER" id="PTHR34582">
    <property type="entry name" value="UPF0702 TRANSMEMBRANE PROTEIN YCAP"/>
    <property type="match status" value="1"/>
</dbReference>
<dbReference type="Pfam" id="PF04239">
    <property type="entry name" value="DUF421"/>
    <property type="match status" value="1"/>
</dbReference>
<sequence>MPTYLDVFIKLAIGIIMLVIQINILGKGNLAPISALDQVQNYVLGGIIGGVIYNNTITVLNFAMVLVIWTFLVLLMKFLKEHSYWIKRFVDGQPLVVIKNGALEMNAIMKMGLPASELMFKLRAAGVDEIQTVKRAILEQNGQLTIIRYGDETVKYPLIQDGQINYQLLETLDKDVSWIEKEVLNQTGKKIDDIYLGEFIHGRLILHSFNAN</sequence>
<dbReference type="Pfam" id="PF20730">
    <property type="entry name" value="YetF_N"/>
    <property type="match status" value="1"/>
</dbReference>
<evidence type="ECO:0000256" key="2">
    <source>
        <dbReference type="ARBA" id="ARBA00006448"/>
    </source>
</evidence>
<dbReference type="Proteomes" id="UP001057481">
    <property type="component" value="Unassembled WGS sequence"/>
</dbReference>
<accession>A0ABT0VI65</accession>
<feature type="transmembrane region" description="Helical" evidence="7">
    <location>
        <begin position="59"/>
        <end position="79"/>
    </location>
</feature>
<keyword evidence="6 7" id="KW-0472">Membrane</keyword>